<gene>
    <name evidence="1" type="ORF">GCM10009809_38210</name>
</gene>
<organism evidence="1 2">
    <name type="scientific">Isoptericola hypogeus</name>
    <dbReference type="NCBI Taxonomy" id="300179"/>
    <lineage>
        <taxon>Bacteria</taxon>
        <taxon>Bacillati</taxon>
        <taxon>Actinomycetota</taxon>
        <taxon>Actinomycetes</taxon>
        <taxon>Micrococcales</taxon>
        <taxon>Promicromonosporaceae</taxon>
        <taxon>Isoptericola</taxon>
    </lineage>
</organism>
<comment type="caution">
    <text evidence="1">The sequence shown here is derived from an EMBL/GenBank/DDBJ whole genome shotgun (WGS) entry which is preliminary data.</text>
</comment>
<proteinExistence type="predicted"/>
<evidence type="ECO:0000313" key="1">
    <source>
        <dbReference type="EMBL" id="GAA1739142.1"/>
    </source>
</evidence>
<evidence type="ECO:0000313" key="2">
    <source>
        <dbReference type="Proteomes" id="UP001501138"/>
    </source>
</evidence>
<name>A0ABN2JU73_9MICO</name>
<accession>A0ABN2JU73</accession>
<sequence>MMGPGYRAVALRLAGRRFLAVTYFVLAWNSDADGHTLEDWEYGSVHTPTMGVALRADDGGEFFATWEQAEWDFGMRIWEGPPRLADHALGNFIDVTEHRLWKPLLGRPLEVILGPDCDGGGRALAWIELRTGVHVARLQAGELDDSDRRTPHKTLGLEGVLVEFDTAP</sequence>
<reference evidence="1 2" key="1">
    <citation type="journal article" date="2019" name="Int. J. Syst. Evol. Microbiol.">
        <title>The Global Catalogue of Microorganisms (GCM) 10K type strain sequencing project: providing services to taxonomists for standard genome sequencing and annotation.</title>
        <authorList>
            <consortium name="The Broad Institute Genomics Platform"/>
            <consortium name="The Broad Institute Genome Sequencing Center for Infectious Disease"/>
            <person name="Wu L."/>
            <person name="Ma J."/>
        </authorList>
    </citation>
    <scope>NUCLEOTIDE SEQUENCE [LARGE SCALE GENOMIC DNA]</scope>
    <source>
        <strain evidence="1 2">JCM 15589</strain>
    </source>
</reference>
<dbReference type="Proteomes" id="UP001501138">
    <property type="component" value="Unassembled WGS sequence"/>
</dbReference>
<dbReference type="EMBL" id="BAAAPM010000009">
    <property type="protein sequence ID" value="GAA1739142.1"/>
    <property type="molecule type" value="Genomic_DNA"/>
</dbReference>
<protein>
    <submittedName>
        <fullName evidence="1">Uncharacterized protein</fullName>
    </submittedName>
</protein>
<keyword evidence="2" id="KW-1185">Reference proteome</keyword>